<evidence type="ECO:0000313" key="3">
    <source>
        <dbReference type="Proteomes" id="UP001596220"/>
    </source>
</evidence>
<evidence type="ECO:0000256" key="1">
    <source>
        <dbReference type="SAM" id="SignalP"/>
    </source>
</evidence>
<evidence type="ECO:0000313" key="2">
    <source>
        <dbReference type="EMBL" id="MFC6088216.1"/>
    </source>
</evidence>
<reference evidence="3" key="1">
    <citation type="journal article" date="2019" name="Int. J. Syst. Evol. Microbiol.">
        <title>The Global Catalogue of Microorganisms (GCM) 10K type strain sequencing project: providing services to taxonomists for standard genome sequencing and annotation.</title>
        <authorList>
            <consortium name="The Broad Institute Genomics Platform"/>
            <consortium name="The Broad Institute Genome Sequencing Center for Infectious Disease"/>
            <person name="Wu L."/>
            <person name="Ma J."/>
        </authorList>
    </citation>
    <scope>NUCLEOTIDE SEQUENCE [LARGE SCALE GENOMIC DNA]</scope>
    <source>
        <strain evidence="3">CGMCC 4.7246</strain>
    </source>
</reference>
<dbReference type="EMBL" id="JBHSQO010000002">
    <property type="protein sequence ID" value="MFC6088216.1"/>
    <property type="molecule type" value="Genomic_DNA"/>
</dbReference>
<accession>A0ABW1NYC2</accession>
<organism evidence="2 3">
    <name type="scientific">Saccharothrix lopnurensis</name>
    <dbReference type="NCBI Taxonomy" id="1670621"/>
    <lineage>
        <taxon>Bacteria</taxon>
        <taxon>Bacillati</taxon>
        <taxon>Actinomycetota</taxon>
        <taxon>Actinomycetes</taxon>
        <taxon>Pseudonocardiales</taxon>
        <taxon>Pseudonocardiaceae</taxon>
        <taxon>Saccharothrix</taxon>
    </lineage>
</organism>
<dbReference type="Proteomes" id="UP001596220">
    <property type="component" value="Unassembled WGS sequence"/>
</dbReference>
<sequence length="132" mass="13667">MGIVKPTAVVALVAAAVVVGSTTTATAQAEVGTWGALYTVTTWHEVNIRTCPSSACGKVGSLVAGQRRKVECWVHGEPVTDAGITNDVWLQVDDADEDSGDLWSSAVYFVGDEYAGLPVGARCADSPEAAGR</sequence>
<feature type="signal peptide" evidence="1">
    <location>
        <begin position="1"/>
        <end position="29"/>
    </location>
</feature>
<gene>
    <name evidence="2" type="ORF">ACFP3R_02945</name>
</gene>
<comment type="caution">
    <text evidence="2">The sequence shown here is derived from an EMBL/GenBank/DDBJ whole genome shotgun (WGS) entry which is preliminary data.</text>
</comment>
<dbReference type="RefSeq" id="WP_380632429.1">
    <property type="nucleotide sequence ID" value="NZ_JBHSQO010000002.1"/>
</dbReference>
<keyword evidence="1" id="KW-0732">Signal</keyword>
<proteinExistence type="predicted"/>
<protein>
    <recommendedName>
        <fullName evidence="4">SH3 domain-containing protein</fullName>
    </recommendedName>
</protein>
<feature type="chain" id="PRO_5046832437" description="SH3 domain-containing protein" evidence="1">
    <location>
        <begin position="30"/>
        <end position="132"/>
    </location>
</feature>
<keyword evidence="3" id="KW-1185">Reference proteome</keyword>
<evidence type="ECO:0008006" key="4">
    <source>
        <dbReference type="Google" id="ProtNLM"/>
    </source>
</evidence>
<name>A0ABW1NYC2_9PSEU</name>